<dbReference type="AlphaFoldDB" id="A0A0Q3JD52"/>
<dbReference type="EMBL" id="CM000882">
    <property type="protein sequence ID" value="KQJ96264.1"/>
    <property type="molecule type" value="Genomic_DNA"/>
</dbReference>
<gene>
    <name evidence="2" type="ORF">BRADI_3g22036v3</name>
</gene>
<feature type="region of interest" description="Disordered" evidence="1">
    <location>
        <begin position="57"/>
        <end position="86"/>
    </location>
</feature>
<sequence>MPNTRANRIGQSLDSRLLRASVTRVRRPPAGAPLVQPPPSQVAGLAVVPRCSLPGCPPPPTRRLPVPLPTGKSPLLPPCRLPQISV</sequence>
<evidence type="ECO:0000313" key="4">
    <source>
        <dbReference type="Proteomes" id="UP000008810"/>
    </source>
</evidence>
<organism evidence="2">
    <name type="scientific">Brachypodium distachyon</name>
    <name type="common">Purple false brome</name>
    <name type="synonym">Trachynia distachya</name>
    <dbReference type="NCBI Taxonomy" id="15368"/>
    <lineage>
        <taxon>Eukaryota</taxon>
        <taxon>Viridiplantae</taxon>
        <taxon>Streptophyta</taxon>
        <taxon>Embryophyta</taxon>
        <taxon>Tracheophyta</taxon>
        <taxon>Spermatophyta</taxon>
        <taxon>Magnoliopsida</taxon>
        <taxon>Liliopsida</taxon>
        <taxon>Poales</taxon>
        <taxon>Poaceae</taxon>
        <taxon>BOP clade</taxon>
        <taxon>Pooideae</taxon>
        <taxon>Stipodae</taxon>
        <taxon>Brachypodieae</taxon>
        <taxon>Brachypodium</taxon>
    </lineage>
</organism>
<evidence type="ECO:0000313" key="2">
    <source>
        <dbReference type="EMBL" id="KQJ96264.1"/>
    </source>
</evidence>
<reference evidence="2" key="2">
    <citation type="submission" date="2017-06" db="EMBL/GenBank/DDBJ databases">
        <title>WGS assembly of Brachypodium distachyon.</title>
        <authorList>
            <consortium name="The International Brachypodium Initiative"/>
            <person name="Lucas S."/>
            <person name="Harmon-Smith M."/>
            <person name="Lail K."/>
            <person name="Tice H."/>
            <person name="Grimwood J."/>
            <person name="Bruce D."/>
            <person name="Barry K."/>
            <person name="Shu S."/>
            <person name="Lindquist E."/>
            <person name="Wang M."/>
            <person name="Pitluck S."/>
            <person name="Vogel J.P."/>
            <person name="Garvin D.F."/>
            <person name="Mockler T.C."/>
            <person name="Schmutz J."/>
            <person name="Rokhsar D."/>
            <person name="Bevan M.W."/>
        </authorList>
    </citation>
    <scope>NUCLEOTIDE SEQUENCE</scope>
    <source>
        <strain evidence="2">Bd21</strain>
    </source>
</reference>
<evidence type="ECO:0000256" key="1">
    <source>
        <dbReference type="SAM" id="MobiDB-lite"/>
    </source>
</evidence>
<reference evidence="2 3" key="1">
    <citation type="journal article" date="2010" name="Nature">
        <title>Genome sequencing and analysis of the model grass Brachypodium distachyon.</title>
        <authorList>
            <consortium name="International Brachypodium Initiative"/>
        </authorList>
    </citation>
    <scope>NUCLEOTIDE SEQUENCE [LARGE SCALE GENOMIC DNA]</scope>
    <source>
        <strain evidence="2 3">Bd21</strain>
    </source>
</reference>
<keyword evidence="4" id="KW-1185">Reference proteome</keyword>
<reference evidence="3" key="3">
    <citation type="submission" date="2018-08" db="UniProtKB">
        <authorList>
            <consortium name="EnsemblPlants"/>
        </authorList>
    </citation>
    <scope>IDENTIFICATION</scope>
    <source>
        <strain evidence="3">cv. Bd21</strain>
    </source>
</reference>
<dbReference type="Gramene" id="KQJ96264">
    <property type="protein sequence ID" value="KQJ96264"/>
    <property type="gene ID" value="BRADI_3g22036v3"/>
</dbReference>
<dbReference type="EnsemblPlants" id="KQJ96264">
    <property type="protein sequence ID" value="KQJ96264"/>
    <property type="gene ID" value="BRADI_3g22036v3"/>
</dbReference>
<evidence type="ECO:0000313" key="3">
    <source>
        <dbReference type="EnsemblPlants" id="KQJ96264"/>
    </source>
</evidence>
<accession>A0A0Q3JD52</accession>
<proteinExistence type="predicted"/>
<dbReference type="Proteomes" id="UP000008810">
    <property type="component" value="Chromosome 3"/>
</dbReference>
<dbReference type="InParanoid" id="A0A0Q3JD52"/>
<protein>
    <submittedName>
        <fullName evidence="2 3">Uncharacterized protein</fullName>
    </submittedName>
</protein>
<feature type="compositionally biased region" description="Pro residues" evidence="1">
    <location>
        <begin position="57"/>
        <end position="68"/>
    </location>
</feature>
<name>A0A0Q3JD52_BRADI</name>